<dbReference type="PANTHER" id="PTHR40078">
    <property type="entry name" value="INTEGRAL MEMBRANE PROTEIN-RELATED"/>
    <property type="match status" value="1"/>
</dbReference>
<reference evidence="2" key="1">
    <citation type="submission" date="2007-10" db="EMBL/GenBank/DDBJ databases">
        <authorList>
            <person name="Fulton L."/>
            <person name="Clifton S."/>
            <person name="Fulton B."/>
            <person name="Xu J."/>
            <person name="Minx P."/>
            <person name="Pepin K.H."/>
            <person name="Johnson M."/>
            <person name="Thiruvilangam P."/>
            <person name="Bhonagiri V."/>
            <person name="Nash W.E."/>
            <person name="Mardis E.R."/>
            <person name="Wilson R.K."/>
        </authorList>
    </citation>
    <scope>NUCLEOTIDE SEQUENCE [LARGE SCALE GENOMIC DNA]</scope>
    <source>
        <strain evidence="2">DSM 15702</strain>
    </source>
</reference>
<dbReference type="EMBL" id="ABCA03000051">
    <property type="protein sequence ID" value="EDS00050.1"/>
    <property type="molecule type" value="Genomic_DNA"/>
</dbReference>
<sequence length="231" mass="25261">MKILIESKNEGKTKMSKKETAKRYVLFIISLFFSALGVAFTKHGELGVSPISSVANVLSCTKGGFSLGVWLIIWNCVLILGQIIILRKEFRLIQLLQIPLSFLFGYFTDFGLWLVGFIPAESYIMRLVMVVVGIVILGFGVSLSVSANVIMNSGEAFVKAIADTANKNFGNVKIAFDVSCVVLALILSLLLFDFTIVGTREGTVISALCTGLAVKLFQRLTNEPVNRLVID</sequence>
<keyword evidence="1" id="KW-0472">Membrane</keyword>
<keyword evidence="3" id="KW-1185">Reference proteome</keyword>
<reference evidence="2" key="2">
    <citation type="submission" date="2014-06" db="EMBL/GenBank/DDBJ databases">
        <title>Draft genome sequence of Eubacterium siraeum (DSM 15702).</title>
        <authorList>
            <person name="Sudarsanam P."/>
            <person name="Ley R."/>
            <person name="Guruge J."/>
            <person name="Turnbaugh P.J."/>
            <person name="Mahowald M."/>
            <person name="Liep D."/>
            <person name="Gordon J."/>
        </authorList>
    </citation>
    <scope>NUCLEOTIDE SEQUENCE</scope>
    <source>
        <strain evidence="2">DSM 15702</strain>
    </source>
</reference>
<comment type="caution">
    <text evidence="2">The sequence shown here is derived from an EMBL/GenBank/DDBJ whole genome shotgun (WGS) entry which is preliminary data.</text>
</comment>
<dbReference type="PANTHER" id="PTHR40078:SF1">
    <property type="entry name" value="INTEGRAL MEMBRANE PROTEIN"/>
    <property type="match status" value="1"/>
</dbReference>
<accession>B0MQ71</accession>
<feature type="transmembrane region" description="Helical" evidence="1">
    <location>
        <begin position="124"/>
        <end position="151"/>
    </location>
</feature>
<evidence type="ECO:0000313" key="2">
    <source>
        <dbReference type="EMBL" id="EDS00050.1"/>
    </source>
</evidence>
<dbReference type="Proteomes" id="UP000005326">
    <property type="component" value="Unassembled WGS sequence"/>
</dbReference>
<keyword evidence="1" id="KW-0812">Transmembrane</keyword>
<feature type="transmembrane region" description="Helical" evidence="1">
    <location>
        <begin position="65"/>
        <end position="86"/>
    </location>
</feature>
<evidence type="ECO:0000256" key="1">
    <source>
        <dbReference type="SAM" id="Phobius"/>
    </source>
</evidence>
<feature type="transmembrane region" description="Helical" evidence="1">
    <location>
        <begin position="172"/>
        <end position="192"/>
    </location>
</feature>
<proteinExistence type="predicted"/>
<keyword evidence="1" id="KW-1133">Transmembrane helix</keyword>
<feature type="transmembrane region" description="Helical" evidence="1">
    <location>
        <begin position="98"/>
        <end position="118"/>
    </location>
</feature>
<name>B0MQ71_9FIRM</name>
<dbReference type="InterPro" id="IPR038750">
    <property type="entry name" value="YczE/YyaS-like"/>
</dbReference>
<dbReference type="Pfam" id="PF19700">
    <property type="entry name" value="DUF6198"/>
    <property type="match status" value="1"/>
</dbReference>
<evidence type="ECO:0000313" key="3">
    <source>
        <dbReference type="Proteomes" id="UP000005326"/>
    </source>
</evidence>
<dbReference type="AlphaFoldDB" id="B0MQ71"/>
<protein>
    <recommendedName>
        <fullName evidence="4">YitT family protein</fullName>
    </recommendedName>
</protein>
<evidence type="ECO:0008006" key="4">
    <source>
        <dbReference type="Google" id="ProtNLM"/>
    </source>
</evidence>
<gene>
    <name evidence="2" type="ORF">EUBSIR_01987</name>
</gene>
<organism evidence="2 3">
    <name type="scientific">[Eubacterium] siraeum DSM 15702</name>
    <dbReference type="NCBI Taxonomy" id="428128"/>
    <lineage>
        <taxon>Bacteria</taxon>
        <taxon>Bacillati</taxon>
        <taxon>Bacillota</taxon>
        <taxon>Clostridia</taxon>
        <taxon>Eubacteriales</taxon>
        <taxon>Oscillospiraceae</taxon>
        <taxon>Oscillospiraceae incertae sedis</taxon>
    </lineage>
</organism>